<organism evidence="5 6">
    <name type="scientific">Klebsormidium nitens</name>
    <name type="common">Green alga</name>
    <name type="synonym">Ulothrix nitens</name>
    <dbReference type="NCBI Taxonomy" id="105231"/>
    <lineage>
        <taxon>Eukaryota</taxon>
        <taxon>Viridiplantae</taxon>
        <taxon>Streptophyta</taxon>
        <taxon>Klebsormidiophyceae</taxon>
        <taxon>Klebsormidiales</taxon>
        <taxon>Klebsormidiaceae</taxon>
        <taxon>Klebsormidium</taxon>
    </lineage>
</organism>
<dbReference type="InterPro" id="IPR010610">
    <property type="entry name" value="EryCIII-like_C"/>
</dbReference>
<dbReference type="InterPro" id="IPR004276">
    <property type="entry name" value="GlycoTrans_28_N"/>
</dbReference>
<evidence type="ECO:0000313" key="5">
    <source>
        <dbReference type="EMBL" id="GAQ77601.1"/>
    </source>
</evidence>
<evidence type="ECO:0000256" key="1">
    <source>
        <dbReference type="ARBA" id="ARBA00022679"/>
    </source>
</evidence>
<reference evidence="5 6" key="1">
    <citation type="journal article" date="2014" name="Nat. Commun.">
        <title>Klebsormidium flaccidum genome reveals primary factors for plant terrestrial adaptation.</title>
        <authorList>
            <person name="Hori K."/>
            <person name="Maruyama F."/>
            <person name="Fujisawa T."/>
            <person name="Togashi T."/>
            <person name="Yamamoto N."/>
            <person name="Seo M."/>
            <person name="Sato S."/>
            <person name="Yamada T."/>
            <person name="Mori H."/>
            <person name="Tajima N."/>
            <person name="Moriyama T."/>
            <person name="Ikeuchi M."/>
            <person name="Watanabe M."/>
            <person name="Wada H."/>
            <person name="Kobayashi K."/>
            <person name="Saito M."/>
            <person name="Masuda T."/>
            <person name="Sasaki-Sekimoto Y."/>
            <person name="Mashiguchi K."/>
            <person name="Awai K."/>
            <person name="Shimojima M."/>
            <person name="Masuda S."/>
            <person name="Iwai M."/>
            <person name="Nobusawa T."/>
            <person name="Narise T."/>
            <person name="Kondo S."/>
            <person name="Saito H."/>
            <person name="Sato R."/>
            <person name="Murakawa M."/>
            <person name="Ihara Y."/>
            <person name="Oshima-Yamada Y."/>
            <person name="Ohtaka K."/>
            <person name="Satoh M."/>
            <person name="Sonobe K."/>
            <person name="Ishii M."/>
            <person name="Ohtani R."/>
            <person name="Kanamori-Sato M."/>
            <person name="Honoki R."/>
            <person name="Miyazaki D."/>
            <person name="Mochizuki H."/>
            <person name="Umetsu J."/>
            <person name="Higashi K."/>
            <person name="Shibata D."/>
            <person name="Kamiya Y."/>
            <person name="Sato N."/>
            <person name="Nakamura Y."/>
            <person name="Tabata S."/>
            <person name="Ida S."/>
            <person name="Kurokawa K."/>
            <person name="Ohta H."/>
        </authorList>
    </citation>
    <scope>NUCLEOTIDE SEQUENCE [LARGE SCALE GENOMIC DNA]</scope>
    <source>
        <strain evidence="5 6">NIES-2285</strain>
    </source>
</reference>
<feature type="compositionally biased region" description="Basic and acidic residues" evidence="2">
    <location>
        <begin position="42"/>
        <end position="53"/>
    </location>
</feature>
<dbReference type="FunFam" id="3.40.50.2000:FF:000163">
    <property type="entry name" value="Sterol 3-beta-glucosyltransferase"/>
    <property type="match status" value="1"/>
</dbReference>
<dbReference type="InterPro" id="IPR050426">
    <property type="entry name" value="Glycosyltransferase_28"/>
</dbReference>
<dbReference type="AlphaFoldDB" id="A0A0U9HI00"/>
<evidence type="ECO:0000259" key="4">
    <source>
        <dbReference type="Pfam" id="PF06722"/>
    </source>
</evidence>
<dbReference type="EMBL" id="DF236950">
    <property type="protein sequence ID" value="GAQ77601.1"/>
    <property type="molecule type" value="Genomic_DNA"/>
</dbReference>
<dbReference type="Pfam" id="PF06722">
    <property type="entry name" value="EryCIII-like_C"/>
    <property type="match status" value="1"/>
</dbReference>
<feature type="domain" description="Erythromycin biosynthesis protein CIII-like C-terminal" evidence="4">
    <location>
        <begin position="501"/>
        <end position="604"/>
    </location>
</feature>
<dbReference type="OrthoDB" id="5835829at2759"/>
<dbReference type="Proteomes" id="UP000054558">
    <property type="component" value="Unassembled WGS sequence"/>
</dbReference>
<keyword evidence="1 5" id="KW-0808">Transferase</keyword>
<evidence type="ECO:0000259" key="3">
    <source>
        <dbReference type="Pfam" id="PF03033"/>
    </source>
</evidence>
<dbReference type="FunFam" id="3.40.50.2000:FF:000009">
    <property type="entry name" value="Sterol 3-beta-glucosyltransferase UGT80A2"/>
    <property type="match status" value="1"/>
</dbReference>
<feature type="domain" description="Glycosyltransferase family 28 N-terminal" evidence="3">
    <location>
        <begin position="199"/>
        <end position="344"/>
    </location>
</feature>
<dbReference type="Pfam" id="PF03033">
    <property type="entry name" value="Glyco_transf_28"/>
    <property type="match status" value="1"/>
</dbReference>
<accession>A0A0U9HI00</accession>
<dbReference type="PANTHER" id="PTHR48050:SF13">
    <property type="entry name" value="STEROL 3-BETA-GLUCOSYLTRANSFERASE UGT80A2"/>
    <property type="match status" value="1"/>
</dbReference>
<evidence type="ECO:0000256" key="2">
    <source>
        <dbReference type="SAM" id="MobiDB-lite"/>
    </source>
</evidence>
<dbReference type="InterPro" id="IPR002213">
    <property type="entry name" value="UDP_glucos_trans"/>
</dbReference>
<dbReference type="CDD" id="cd03784">
    <property type="entry name" value="GT1_Gtf-like"/>
    <property type="match status" value="1"/>
</dbReference>
<feature type="region of interest" description="Disordered" evidence="2">
    <location>
        <begin position="1"/>
        <end position="70"/>
    </location>
</feature>
<dbReference type="Gene3D" id="3.40.50.2000">
    <property type="entry name" value="Glycogen Phosphorylase B"/>
    <property type="match status" value="2"/>
</dbReference>
<dbReference type="OMA" id="GFPLFND"/>
<keyword evidence="6" id="KW-1185">Reference proteome</keyword>
<dbReference type="PANTHER" id="PTHR48050">
    <property type="entry name" value="STEROL 3-BETA-GLUCOSYLTRANSFERASE"/>
    <property type="match status" value="1"/>
</dbReference>
<proteinExistence type="predicted"/>
<sequence length="656" mass="71416">MMAGSVGHNAPTKKAEEESPIPPNATLSELIGGTPSDGAKQAARESKADENKDVTPVPEQPPSQPATFSDAVPYITTPLEAQTAPNGTMAGDPKAELAAVPEGIPLANGQATGMQLARPKLQRSESKMVSAVKNWKKGTERAKILKRLAAGATVADDYGVYFDDKNLSKHHNFDETDQCQWTRPQYETLNDGMCQSLSICIMITGTRGDVQPFVAIGQKLKEYGHRVRLATHSNFRDFVVKDGGLEFYPLGGDPKILAAYMVKNKGIMPANPTDIPVQRAQLKAIIKSTYAACIKPDPEGGKPFTADAIIANPVAYGHIHVAEKMKIPLHLFFTMPWSPTTAFPHPLTRPSTFSLESNYMTYTIIDYLMWLGTKGIINAFRRKQLGLKPVGLMDPGSSLIHQNKVPFGYIWSPSLVPKPKDWGPHIDVVGFCFLDLAKNYKPEQELVDFLKAGPPPVYIGFGSLAVPHPEKTVQIFLDALKKTNSRGLISKGWGELGEGLDIPDTCMLLGNVPHDWLFTQCQAVIHHGGAGTTAAGLKAECPTTVIPFFGDQPFWGERCHAQGVGPKPIPIGRVSVDNIVEAIDFMKNPEVKENARKMAAKMQQENGVEGAVKAFHKHLPKNLRSTEIEWGLSKSRKTQSGLLSACACTSTPKTVD</sequence>
<evidence type="ECO:0000313" key="6">
    <source>
        <dbReference type="Proteomes" id="UP000054558"/>
    </source>
</evidence>
<name>A0A0U9HI00_KLENI</name>
<dbReference type="SUPFAM" id="SSF53756">
    <property type="entry name" value="UDP-Glycosyltransferase/glycogen phosphorylase"/>
    <property type="match status" value="1"/>
</dbReference>
<protein>
    <submittedName>
        <fullName evidence="5">UDP-Glycosyltransferase superfamily protein</fullName>
    </submittedName>
</protein>
<dbReference type="GO" id="GO:0016906">
    <property type="term" value="F:sterol 3-beta-glucosyltransferase activity"/>
    <property type="evidence" value="ECO:0007669"/>
    <property type="project" value="UniProtKB-ARBA"/>
</dbReference>
<dbReference type="STRING" id="105231.A0A0U9HI00"/>
<gene>
    <name evidence="5" type="ORF">KFL_000010500</name>
</gene>
<dbReference type="GO" id="GO:0005975">
    <property type="term" value="P:carbohydrate metabolic process"/>
    <property type="evidence" value="ECO:0007669"/>
    <property type="project" value="InterPro"/>
</dbReference>